<dbReference type="EMBL" id="OFSM01000013">
    <property type="protein sequence ID" value="SOY29974.1"/>
    <property type="molecule type" value="Genomic_DNA"/>
</dbReference>
<evidence type="ECO:0000256" key="3">
    <source>
        <dbReference type="ARBA" id="ARBA00022490"/>
    </source>
</evidence>
<evidence type="ECO:0000259" key="11">
    <source>
        <dbReference type="PROSITE" id="PS01124"/>
    </source>
</evidence>
<evidence type="ECO:0000313" key="14">
    <source>
        <dbReference type="Proteomes" id="UP000236311"/>
    </source>
</evidence>
<evidence type="ECO:0000313" key="13">
    <source>
        <dbReference type="EMBL" id="SOY29974.1"/>
    </source>
</evidence>
<protein>
    <recommendedName>
        <fullName evidence="2">Stage 0 sporulation protein A homolog</fullName>
    </recommendedName>
</protein>
<dbReference type="InterPro" id="IPR020449">
    <property type="entry name" value="Tscrpt_reg_AraC-type_HTH"/>
</dbReference>
<dbReference type="GO" id="GO:0005737">
    <property type="term" value="C:cytoplasm"/>
    <property type="evidence" value="ECO:0007669"/>
    <property type="project" value="UniProtKB-SubCell"/>
</dbReference>
<dbReference type="PROSITE" id="PS01124">
    <property type="entry name" value="HTH_ARAC_FAMILY_2"/>
    <property type="match status" value="1"/>
</dbReference>
<dbReference type="InterPro" id="IPR009057">
    <property type="entry name" value="Homeodomain-like_sf"/>
</dbReference>
<dbReference type="Gene3D" id="3.40.50.2300">
    <property type="match status" value="1"/>
</dbReference>
<evidence type="ECO:0000256" key="6">
    <source>
        <dbReference type="ARBA" id="ARBA00023015"/>
    </source>
</evidence>
<keyword evidence="7" id="KW-0238">DNA-binding</keyword>
<dbReference type="InterPro" id="IPR001789">
    <property type="entry name" value="Sig_transdc_resp-reg_receiver"/>
</dbReference>
<dbReference type="SMART" id="SM00342">
    <property type="entry name" value="HTH_ARAC"/>
    <property type="match status" value="1"/>
</dbReference>
<dbReference type="SUPFAM" id="SSF46689">
    <property type="entry name" value="Homeodomain-like"/>
    <property type="match status" value="1"/>
</dbReference>
<keyword evidence="6" id="KW-0805">Transcription regulation</keyword>
<dbReference type="Gene3D" id="1.10.10.60">
    <property type="entry name" value="Homeodomain-like"/>
    <property type="match status" value="2"/>
</dbReference>
<evidence type="ECO:0000256" key="9">
    <source>
        <dbReference type="ARBA" id="ARBA00024867"/>
    </source>
</evidence>
<evidence type="ECO:0000256" key="4">
    <source>
        <dbReference type="ARBA" id="ARBA00022553"/>
    </source>
</evidence>
<dbReference type="Pfam" id="PF00072">
    <property type="entry name" value="Response_reg"/>
    <property type="match status" value="1"/>
</dbReference>
<reference evidence="13 14" key="1">
    <citation type="submission" date="2018-01" db="EMBL/GenBank/DDBJ databases">
        <authorList>
            <person name="Gaut B.S."/>
            <person name="Morton B.R."/>
            <person name="Clegg M.T."/>
            <person name="Duvall M.R."/>
        </authorList>
    </citation>
    <scope>NUCLEOTIDE SEQUENCE [LARGE SCALE GENOMIC DNA]</scope>
    <source>
        <strain evidence="13">GP69</strain>
    </source>
</reference>
<keyword evidence="4 10" id="KW-0597">Phosphoprotein</keyword>
<dbReference type="GO" id="GO:0003700">
    <property type="term" value="F:DNA-binding transcription factor activity"/>
    <property type="evidence" value="ECO:0007669"/>
    <property type="project" value="InterPro"/>
</dbReference>
<dbReference type="GO" id="GO:0043565">
    <property type="term" value="F:sequence-specific DNA binding"/>
    <property type="evidence" value="ECO:0007669"/>
    <property type="project" value="InterPro"/>
</dbReference>
<dbReference type="RefSeq" id="WP_172455120.1">
    <property type="nucleotide sequence ID" value="NZ_CANRXC010000017.1"/>
</dbReference>
<feature type="domain" description="HTH araC/xylS-type" evidence="11">
    <location>
        <begin position="137"/>
        <end position="238"/>
    </location>
</feature>
<dbReference type="SUPFAM" id="SSF52172">
    <property type="entry name" value="CheY-like"/>
    <property type="match status" value="1"/>
</dbReference>
<keyword evidence="3" id="KW-0963">Cytoplasm</keyword>
<gene>
    <name evidence="13" type="ORF">AMURIS_02695</name>
</gene>
<dbReference type="GO" id="GO:0000160">
    <property type="term" value="P:phosphorelay signal transduction system"/>
    <property type="evidence" value="ECO:0007669"/>
    <property type="project" value="UniProtKB-KW"/>
</dbReference>
<dbReference type="PANTHER" id="PTHR42713">
    <property type="entry name" value="HISTIDINE KINASE-RELATED"/>
    <property type="match status" value="1"/>
</dbReference>
<dbReference type="InterPro" id="IPR018060">
    <property type="entry name" value="HTH_AraC"/>
</dbReference>
<dbReference type="AlphaFoldDB" id="A0A2K4ZHN6"/>
<evidence type="ECO:0000259" key="12">
    <source>
        <dbReference type="PROSITE" id="PS50110"/>
    </source>
</evidence>
<evidence type="ECO:0000256" key="8">
    <source>
        <dbReference type="ARBA" id="ARBA00023163"/>
    </source>
</evidence>
<evidence type="ECO:0000256" key="10">
    <source>
        <dbReference type="PROSITE-ProRule" id="PRU00169"/>
    </source>
</evidence>
<dbReference type="PRINTS" id="PR00032">
    <property type="entry name" value="HTHARAC"/>
</dbReference>
<sequence length="244" mass="27510">MYKLGIADDEPKIVTGLREFYPWEDMGFTICVQARNGQELWEYMQNNHLDVVLTDISMPVMSGIELAQKLAGTSTVIVFLSGYADFQYARQALHYNVYDYILKPVKYQELLDVFHKIRGILDMARSDAPSAPVCYYQTIVDKVNQSILEDLPGASLKSAAAKVRLSPGYLSSLYKQQTGQNLSQFILEAKMSCAGKMLSDGVLKVYQIAEKLGYEDPKNFTRAFRSFYGCSPREYKGGGSYEDC</sequence>
<dbReference type="PANTHER" id="PTHR42713:SF3">
    <property type="entry name" value="TRANSCRIPTIONAL REGULATORY PROTEIN HPTR"/>
    <property type="match status" value="1"/>
</dbReference>
<dbReference type="CDD" id="cd17536">
    <property type="entry name" value="REC_YesN-like"/>
    <property type="match status" value="1"/>
</dbReference>
<evidence type="ECO:0000256" key="7">
    <source>
        <dbReference type="ARBA" id="ARBA00023125"/>
    </source>
</evidence>
<comment type="subcellular location">
    <subcellularLocation>
        <location evidence="1">Cytoplasm</location>
    </subcellularLocation>
</comment>
<evidence type="ECO:0000256" key="1">
    <source>
        <dbReference type="ARBA" id="ARBA00004496"/>
    </source>
</evidence>
<dbReference type="SMART" id="SM00448">
    <property type="entry name" value="REC"/>
    <property type="match status" value="1"/>
</dbReference>
<dbReference type="InterPro" id="IPR051552">
    <property type="entry name" value="HptR"/>
</dbReference>
<evidence type="ECO:0000256" key="2">
    <source>
        <dbReference type="ARBA" id="ARBA00018672"/>
    </source>
</evidence>
<comment type="function">
    <text evidence="9">May play the central regulatory role in sporulation. It may be an element of the effector pathway responsible for the activation of sporulation genes in response to nutritional stress. Spo0A may act in concert with spo0H (a sigma factor) to control the expression of some genes that are critical to the sporulation process.</text>
</comment>
<feature type="domain" description="Response regulatory" evidence="12">
    <location>
        <begin position="3"/>
        <end position="118"/>
    </location>
</feature>
<organism evidence="13 14">
    <name type="scientific">Acetatifactor muris</name>
    <dbReference type="NCBI Taxonomy" id="879566"/>
    <lineage>
        <taxon>Bacteria</taxon>
        <taxon>Bacillati</taxon>
        <taxon>Bacillota</taxon>
        <taxon>Clostridia</taxon>
        <taxon>Lachnospirales</taxon>
        <taxon>Lachnospiraceae</taxon>
        <taxon>Acetatifactor</taxon>
    </lineage>
</organism>
<evidence type="ECO:0000256" key="5">
    <source>
        <dbReference type="ARBA" id="ARBA00023012"/>
    </source>
</evidence>
<dbReference type="Proteomes" id="UP000236311">
    <property type="component" value="Unassembled WGS sequence"/>
</dbReference>
<dbReference type="PROSITE" id="PS50110">
    <property type="entry name" value="RESPONSE_REGULATORY"/>
    <property type="match status" value="1"/>
</dbReference>
<dbReference type="Pfam" id="PF12833">
    <property type="entry name" value="HTH_18"/>
    <property type="match status" value="1"/>
</dbReference>
<name>A0A2K4ZHN6_9FIRM</name>
<feature type="modified residue" description="4-aspartylphosphate" evidence="10">
    <location>
        <position position="55"/>
    </location>
</feature>
<keyword evidence="5" id="KW-0902">Two-component regulatory system</keyword>
<keyword evidence="8" id="KW-0804">Transcription</keyword>
<proteinExistence type="predicted"/>
<dbReference type="InterPro" id="IPR011006">
    <property type="entry name" value="CheY-like_superfamily"/>
</dbReference>
<keyword evidence="14" id="KW-1185">Reference proteome</keyword>
<accession>A0A2K4ZHN6</accession>